<dbReference type="InterPro" id="IPR015894">
    <property type="entry name" value="Guanylate-bd_N"/>
</dbReference>
<dbReference type="Proteomes" id="UP000324632">
    <property type="component" value="Chromosome 7"/>
</dbReference>
<evidence type="ECO:0000313" key="3">
    <source>
        <dbReference type="Proteomes" id="UP000324632"/>
    </source>
</evidence>
<name>A0A5A9PD53_9TELE</name>
<feature type="domain" description="Guanylate-binding protein N-terminal" evidence="1">
    <location>
        <begin position="11"/>
        <end position="77"/>
    </location>
</feature>
<dbReference type="GO" id="GO:0003924">
    <property type="term" value="F:GTPase activity"/>
    <property type="evidence" value="ECO:0007669"/>
    <property type="project" value="InterPro"/>
</dbReference>
<proteinExistence type="predicted"/>
<accession>A0A5A9PD53</accession>
<dbReference type="GO" id="GO:0005525">
    <property type="term" value="F:GTP binding"/>
    <property type="evidence" value="ECO:0007669"/>
    <property type="project" value="InterPro"/>
</dbReference>
<dbReference type="EMBL" id="SOYY01000007">
    <property type="protein sequence ID" value="KAA0718776.1"/>
    <property type="molecule type" value="Genomic_DNA"/>
</dbReference>
<protein>
    <recommendedName>
        <fullName evidence="1">Guanylate-binding protein N-terminal domain-containing protein</fullName>
    </recommendedName>
</protein>
<dbReference type="AlphaFoldDB" id="A0A5A9PD53"/>
<keyword evidence="3" id="KW-1185">Reference proteome</keyword>
<sequence length="106" mass="12221">MTRKQAINQSIWDQQGFTLSNTIESKTKAKGIWIRYVPQEEGTIWCFWTLKDWETNKGEFKNNGWTFCLAFLLRSTLKVTAFGIKDFALPLLTAGLEMASSMFRST</sequence>
<evidence type="ECO:0000313" key="2">
    <source>
        <dbReference type="EMBL" id="KAA0718776.1"/>
    </source>
</evidence>
<organism evidence="2 3">
    <name type="scientific">Triplophysa tibetana</name>
    <dbReference type="NCBI Taxonomy" id="1572043"/>
    <lineage>
        <taxon>Eukaryota</taxon>
        <taxon>Metazoa</taxon>
        <taxon>Chordata</taxon>
        <taxon>Craniata</taxon>
        <taxon>Vertebrata</taxon>
        <taxon>Euteleostomi</taxon>
        <taxon>Actinopterygii</taxon>
        <taxon>Neopterygii</taxon>
        <taxon>Teleostei</taxon>
        <taxon>Ostariophysi</taxon>
        <taxon>Cypriniformes</taxon>
        <taxon>Nemacheilidae</taxon>
        <taxon>Triplophysa</taxon>
    </lineage>
</organism>
<reference evidence="2 3" key="1">
    <citation type="journal article" date="2019" name="Mol. Ecol. Resour.">
        <title>Chromosome-level genome assembly of Triplophysa tibetana, a fish adapted to the harsh high-altitude environment of the Tibetan Plateau.</title>
        <authorList>
            <person name="Yang X."/>
            <person name="Liu H."/>
            <person name="Ma Z."/>
            <person name="Zou Y."/>
            <person name="Zou M."/>
            <person name="Mao Y."/>
            <person name="Li X."/>
            <person name="Wang H."/>
            <person name="Chen T."/>
            <person name="Wang W."/>
            <person name="Yang R."/>
        </authorList>
    </citation>
    <scope>NUCLEOTIDE SEQUENCE [LARGE SCALE GENOMIC DNA]</scope>
    <source>
        <strain evidence="2">TTIB1903HZAU</strain>
        <tissue evidence="2">Muscle</tissue>
    </source>
</reference>
<evidence type="ECO:0000259" key="1">
    <source>
        <dbReference type="Pfam" id="PF02263"/>
    </source>
</evidence>
<comment type="caution">
    <text evidence="2">The sequence shown here is derived from an EMBL/GenBank/DDBJ whole genome shotgun (WGS) entry which is preliminary data.</text>
</comment>
<dbReference type="Pfam" id="PF02263">
    <property type="entry name" value="GBP"/>
    <property type="match status" value="1"/>
</dbReference>
<gene>
    <name evidence="2" type="ORF">E1301_Tti021084</name>
</gene>